<feature type="domain" description="AprE-like beta-barrel" evidence="7">
    <location>
        <begin position="348"/>
        <end position="436"/>
    </location>
</feature>
<dbReference type="Gene3D" id="2.40.50.100">
    <property type="match status" value="2"/>
</dbReference>
<keyword evidence="5" id="KW-0472">Membrane</keyword>
<gene>
    <name evidence="8" type="ORF">H6G18_14245</name>
</gene>
<dbReference type="InterPro" id="IPR058982">
    <property type="entry name" value="Beta-barrel_AprE"/>
</dbReference>
<comment type="similarity">
    <text evidence="2">Belongs to the membrane fusion protein (MFP) (TC 8.A.1) family.</text>
</comment>
<accession>A0ABR8CU32</accession>
<evidence type="ECO:0000256" key="5">
    <source>
        <dbReference type="ARBA" id="ARBA00023136"/>
    </source>
</evidence>
<comment type="subcellular location">
    <subcellularLocation>
        <location evidence="1">Membrane</location>
        <topology evidence="1">Single-pass membrane protein</topology>
    </subcellularLocation>
</comment>
<name>A0ABR8CU32_9NOST</name>
<evidence type="ECO:0000256" key="6">
    <source>
        <dbReference type="SAM" id="Coils"/>
    </source>
</evidence>
<keyword evidence="6" id="KW-0175">Coiled coil</keyword>
<dbReference type="PANTHER" id="PTHR30386">
    <property type="entry name" value="MEMBRANE FUSION SUBUNIT OF EMRAB-TOLC MULTIDRUG EFFLUX PUMP"/>
    <property type="match status" value="1"/>
</dbReference>
<evidence type="ECO:0000256" key="2">
    <source>
        <dbReference type="ARBA" id="ARBA00009477"/>
    </source>
</evidence>
<dbReference type="EMBL" id="JACJRF010000022">
    <property type="protein sequence ID" value="MBD2345300.1"/>
    <property type="molecule type" value="Genomic_DNA"/>
</dbReference>
<evidence type="ECO:0000313" key="9">
    <source>
        <dbReference type="Proteomes" id="UP000607281"/>
    </source>
</evidence>
<evidence type="ECO:0000259" key="7">
    <source>
        <dbReference type="Pfam" id="PF26002"/>
    </source>
</evidence>
<evidence type="ECO:0000256" key="3">
    <source>
        <dbReference type="ARBA" id="ARBA00022692"/>
    </source>
</evidence>
<proteinExistence type="inferred from homology"/>
<evidence type="ECO:0000256" key="1">
    <source>
        <dbReference type="ARBA" id="ARBA00004167"/>
    </source>
</evidence>
<dbReference type="PANTHER" id="PTHR30386:SF26">
    <property type="entry name" value="TRANSPORT PROTEIN COMB"/>
    <property type="match status" value="1"/>
</dbReference>
<dbReference type="Proteomes" id="UP000607281">
    <property type="component" value="Unassembled WGS sequence"/>
</dbReference>
<keyword evidence="3" id="KW-0812">Transmembrane</keyword>
<protein>
    <submittedName>
        <fullName evidence="8">HlyD family efflux transporter periplasmic adaptor subunit</fullName>
    </submittedName>
</protein>
<dbReference type="Pfam" id="PF26002">
    <property type="entry name" value="Beta-barrel_AprE"/>
    <property type="match status" value="1"/>
</dbReference>
<keyword evidence="4" id="KW-1133">Transmembrane helix</keyword>
<organism evidence="8 9">
    <name type="scientific">Anabaena subtropica FACHB-260</name>
    <dbReference type="NCBI Taxonomy" id="2692884"/>
    <lineage>
        <taxon>Bacteria</taxon>
        <taxon>Bacillati</taxon>
        <taxon>Cyanobacteriota</taxon>
        <taxon>Cyanophyceae</taxon>
        <taxon>Nostocales</taxon>
        <taxon>Nostocaceae</taxon>
        <taxon>Anabaena</taxon>
    </lineage>
</organism>
<comment type="caution">
    <text evidence="8">The sequence shown here is derived from an EMBL/GenBank/DDBJ whole genome shotgun (WGS) entry which is preliminary data.</text>
</comment>
<dbReference type="InterPro" id="IPR050739">
    <property type="entry name" value="MFP"/>
</dbReference>
<dbReference type="SUPFAM" id="SSF111369">
    <property type="entry name" value="HlyD-like secretion proteins"/>
    <property type="match status" value="2"/>
</dbReference>
<dbReference type="PRINTS" id="PR01490">
    <property type="entry name" value="RTXTOXIND"/>
</dbReference>
<feature type="coiled-coil region" evidence="6">
    <location>
        <begin position="272"/>
        <end position="313"/>
    </location>
</feature>
<evidence type="ECO:0000256" key="4">
    <source>
        <dbReference type="ARBA" id="ARBA00022989"/>
    </source>
</evidence>
<reference evidence="8 9" key="1">
    <citation type="journal article" date="2020" name="ISME J.">
        <title>Comparative genomics reveals insights into cyanobacterial evolution and habitat adaptation.</title>
        <authorList>
            <person name="Chen M.Y."/>
            <person name="Teng W.K."/>
            <person name="Zhao L."/>
            <person name="Hu C.X."/>
            <person name="Zhou Y.K."/>
            <person name="Han B.P."/>
            <person name="Song L.R."/>
            <person name="Shu W.S."/>
        </authorList>
    </citation>
    <scope>NUCLEOTIDE SEQUENCE [LARGE SCALE GENOMIC DNA]</scope>
    <source>
        <strain evidence="8 9">FACHB-260</strain>
    </source>
</reference>
<dbReference type="Gene3D" id="2.40.30.170">
    <property type="match status" value="1"/>
</dbReference>
<keyword evidence="9" id="KW-1185">Reference proteome</keyword>
<sequence length="459" mass="51244">MKIPFNSLFPKQEKQSSLPSKTGYCLAISANCEQDMLINLSTSVTSVNRVNGNASASVKFISKKTDNLQDRKLEDKLKNNQTVQLSTSLQTFLEQSPSFPFYQMILGGIAFCITIATWANFAHIDEVGKATGRLVPQGDAYKIHPVISGKMAYIRVREGEFVKAGQVIAQLDKEIVLNEVEKLTRERTTYQTQLFKTQTLIEKSRWELKQHLERNNAEIEAQNSTKTPSQKVAIAQGQKSDSISQSQLLQLQADTLAQSDRLLRFQSLIEQELQTEKTIQKLQTEKTQLQAKVQQVEKQLQEAKARLRQLTLISPIDGVVLSLNVGNSGEVIQPGQTIAEIAPQNTPLILEAILPIKEAGFVEVGNTAQIKFNTYPYEDYGIVSGRVISVAPRSKLDERLGTAYQVKIAPERNYVKANDQNTKFKAGQTAKTEIVIRRRSIADILLDQIKQLPIGSKSV</sequence>
<evidence type="ECO:0000313" key="8">
    <source>
        <dbReference type="EMBL" id="MBD2345300.1"/>
    </source>
</evidence>